<comment type="caution">
    <text evidence="2">The sequence shown here is derived from an EMBL/GenBank/DDBJ whole genome shotgun (WGS) entry which is preliminary data.</text>
</comment>
<dbReference type="RefSeq" id="WP_138659719.1">
    <property type="nucleotide sequence ID" value="NZ_VATY01000005.1"/>
</dbReference>
<dbReference type="Proteomes" id="UP000310314">
    <property type="component" value="Unassembled WGS sequence"/>
</dbReference>
<dbReference type="Gene3D" id="2.60.40.10">
    <property type="entry name" value="Immunoglobulins"/>
    <property type="match status" value="3"/>
</dbReference>
<proteinExistence type="predicted"/>
<feature type="chain" id="PRO_5024451019" evidence="1">
    <location>
        <begin position="23"/>
        <end position="579"/>
    </location>
</feature>
<accession>A0A5S3PIT3</accession>
<dbReference type="Pfam" id="PF13585">
    <property type="entry name" value="CHU_C"/>
    <property type="match status" value="1"/>
</dbReference>
<keyword evidence="1" id="KW-0732">Signal</keyword>
<reference evidence="2 3" key="1">
    <citation type="submission" date="2019-05" db="EMBL/GenBank/DDBJ databases">
        <authorList>
            <person name="Zhang J.-Y."/>
            <person name="Feg X."/>
            <person name="Du Z.-J."/>
        </authorList>
    </citation>
    <scope>NUCLEOTIDE SEQUENCE [LARGE SCALE GENOMIC DNA]</scope>
    <source>
        <strain evidence="2 3">RZ26</strain>
    </source>
</reference>
<organism evidence="2 3">
    <name type="scientific">Maribacter algarum</name>
    <name type="common">ex Zhang et al. 2020</name>
    <dbReference type="NCBI Taxonomy" id="2578118"/>
    <lineage>
        <taxon>Bacteria</taxon>
        <taxon>Pseudomonadati</taxon>
        <taxon>Bacteroidota</taxon>
        <taxon>Flavobacteriia</taxon>
        <taxon>Flavobacteriales</taxon>
        <taxon>Flavobacteriaceae</taxon>
        <taxon>Maribacter</taxon>
    </lineage>
</organism>
<dbReference type="AlphaFoldDB" id="A0A5S3PIT3"/>
<dbReference type="OrthoDB" id="9813840at2"/>
<protein>
    <submittedName>
        <fullName evidence="2">T9SS type B sorting domain-containing protein</fullName>
    </submittedName>
</protein>
<sequence length="579" mass="63223">MKKKLLFYLVLICSSISYGQLACPTLSSPMDGATNVPVDVTITWNGIVGAPGYLISIGTTPGGTDIVNERAVGNATSYQPPLGLPENTNIYVTITIFFFNAENIVCSTEMFRTEDVVQPPNCTTPRFPIDGSMNVNVATSIVWNYAPTATGYRISLGTTAGASDIVNNENIVGGLSYQPTMDLPVDTEIFVNLVPYNENGSAAACSEYNFTTGGLVTIPGCTTLVNPANGAINVELSPVLEWVEVPEATGYRVTIGTTPFNGNVLSNVNFTENSTLVVEFEPNLTFFITVVPFNSAGEALGCEQQSFSTILGCGPYFDSISNELIDLRPEINFPDVLSFCENDIPFMVSSEDTAEGFRWYKVDQFDNETLISSEREVALNETGRYRYEAFNTATQSGSTIECDISKIFEVVSSEVAVIVDLTVTGQNGTIDVSVKVSSGIGDYEFSVDNIDGPYQDSANFQSLEPGIHTFYVRDKNGCGITEKTLEQDLTLDGFPKFFTPNGDGINDFWQFIPPIDTGQLEIGVISIFNRYGMFLRQIDPTSRGWDGNLNGKPLPASDYWFETISPKNKRIQGHFSLKR</sequence>
<evidence type="ECO:0000313" key="3">
    <source>
        <dbReference type="Proteomes" id="UP000310314"/>
    </source>
</evidence>
<dbReference type="InterPro" id="IPR013783">
    <property type="entry name" value="Ig-like_fold"/>
</dbReference>
<keyword evidence="3" id="KW-1185">Reference proteome</keyword>
<dbReference type="NCBIfam" id="TIGR04131">
    <property type="entry name" value="Bac_Flav_CTERM"/>
    <property type="match status" value="1"/>
</dbReference>
<dbReference type="InterPro" id="IPR026341">
    <property type="entry name" value="T9SS_type_B"/>
</dbReference>
<gene>
    <name evidence="2" type="ORF">FEE95_19520</name>
</gene>
<feature type="signal peptide" evidence="1">
    <location>
        <begin position="1"/>
        <end position="22"/>
    </location>
</feature>
<dbReference type="EMBL" id="VATY01000005">
    <property type="protein sequence ID" value="TMM53259.1"/>
    <property type="molecule type" value="Genomic_DNA"/>
</dbReference>
<evidence type="ECO:0000313" key="2">
    <source>
        <dbReference type="EMBL" id="TMM53259.1"/>
    </source>
</evidence>
<evidence type="ECO:0000256" key="1">
    <source>
        <dbReference type="SAM" id="SignalP"/>
    </source>
</evidence>
<name>A0A5S3PIT3_9FLAO</name>